<evidence type="ECO:0000259" key="2">
    <source>
        <dbReference type="Pfam" id="PF04149"/>
    </source>
</evidence>
<dbReference type="Proteomes" id="UP001602123">
    <property type="component" value="Unassembled WGS sequence"/>
</dbReference>
<comment type="caution">
    <text evidence="3">The sequence shown here is derived from an EMBL/GenBank/DDBJ whole genome shotgun (WGS) entry which is preliminary data.</text>
</comment>
<reference evidence="3 4" key="1">
    <citation type="submission" date="2024-10" db="EMBL/GenBank/DDBJ databases">
        <title>The Natural Products Discovery Center: Release of the First 8490 Sequenced Strains for Exploring Actinobacteria Biosynthetic Diversity.</title>
        <authorList>
            <person name="Kalkreuter E."/>
            <person name="Kautsar S.A."/>
            <person name="Yang D."/>
            <person name="Bader C.D."/>
            <person name="Teijaro C.N."/>
            <person name="Fluegel L."/>
            <person name="Davis C.M."/>
            <person name="Simpson J.R."/>
            <person name="Lauterbach L."/>
            <person name="Steele A.D."/>
            <person name="Gui C."/>
            <person name="Meng S."/>
            <person name="Li G."/>
            <person name="Viehrig K."/>
            <person name="Ye F."/>
            <person name="Su P."/>
            <person name="Kiefer A.F."/>
            <person name="Nichols A."/>
            <person name="Cepeda A.J."/>
            <person name="Yan W."/>
            <person name="Fan B."/>
            <person name="Jiang Y."/>
            <person name="Adhikari A."/>
            <person name="Zheng C.-J."/>
            <person name="Schuster L."/>
            <person name="Cowan T.M."/>
            <person name="Smanski M.J."/>
            <person name="Chevrette M.G."/>
            <person name="De Carvalho L.P.S."/>
            <person name="Shen B."/>
        </authorList>
    </citation>
    <scope>NUCLEOTIDE SEQUENCE [LARGE SCALE GENOMIC DNA]</scope>
    <source>
        <strain evidence="3 4">NPDC001650</strain>
    </source>
</reference>
<protein>
    <submittedName>
        <fullName evidence="3">DUF397 domain-containing protein</fullName>
    </submittedName>
</protein>
<dbReference type="RefSeq" id="WP_388633530.1">
    <property type="nucleotide sequence ID" value="NZ_JBIAUT010000016.1"/>
</dbReference>
<proteinExistence type="predicted"/>
<evidence type="ECO:0000256" key="1">
    <source>
        <dbReference type="SAM" id="MobiDB-lite"/>
    </source>
</evidence>
<gene>
    <name evidence="3" type="ORF">ACFYZM_31055</name>
</gene>
<feature type="domain" description="DUF397" evidence="2">
    <location>
        <begin position="2"/>
        <end position="59"/>
    </location>
</feature>
<evidence type="ECO:0000313" key="4">
    <source>
        <dbReference type="Proteomes" id="UP001602123"/>
    </source>
</evidence>
<evidence type="ECO:0000313" key="3">
    <source>
        <dbReference type="EMBL" id="MFF4220686.1"/>
    </source>
</evidence>
<accession>A0ABW6U784</accession>
<keyword evidence="4" id="KW-1185">Reference proteome</keyword>
<sequence length="111" mass="11767">MRFRKSSYSSGSAETCVEIALPDGIRTPGRIRIRDSKRPGGPTLRVAAEPYRSFTRALRRGTLGVPRGGLPGGRRSEIVTEGGGKKHPCGSGNIVPATPTSGSHHSEAERS</sequence>
<organism evidence="3 4">
    <name type="scientific">Streptomyces nondiastaticus</name>
    <dbReference type="NCBI Taxonomy" id="3154512"/>
    <lineage>
        <taxon>Bacteria</taxon>
        <taxon>Bacillati</taxon>
        <taxon>Actinomycetota</taxon>
        <taxon>Actinomycetes</taxon>
        <taxon>Kitasatosporales</taxon>
        <taxon>Streptomycetaceae</taxon>
        <taxon>Streptomyces</taxon>
    </lineage>
</organism>
<dbReference type="InterPro" id="IPR007278">
    <property type="entry name" value="DUF397"/>
</dbReference>
<feature type="region of interest" description="Disordered" evidence="1">
    <location>
        <begin position="62"/>
        <end position="111"/>
    </location>
</feature>
<name>A0ABW6U784_9ACTN</name>
<dbReference type="Pfam" id="PF04149">
    <property type="entry name" value="DUF397"/>
    <property type="match status" value="1"/>
</dbReference>
<dbReference type="EMBL" id="JBIAUT010000016">
    <property type="protein sequence ID" value="MFF4220686.1"/>
    <property type="molecule type" value="Genomic_DNA"/>
</dbReference>